<comment type="subcellular location">
    <subcellularLocation>
        <location evidence="1">Cytoplasm</location>
        <location evidence="1">Cytoskeleton</location>
    </subcellularLocation>
</comment>
<protein>
    <recommendedName>
        <fullName evidence="10">Kinesin motor domain-containing protein</fullName>
    </recommendedName>
</protein>
<dbReference type="GO" id="GO:0005874">
    <property type="term" value="C:microtubule"/>
    <property type="evidence" value="ECO:0007669"/>
    <property type="project" value="UniProtKB-KW"/>
</dbReference>
<dbReference type="OrthoDB" id="3176171at2759"/>
<dbReference type="PROSITE" id="PS50067">
    <property type="entry name" value="KINESIN_MOTOR_2"/>
    <property type="match status" value="1"/>
</dbReference>
<dbReference type="InterPro" id="IPR027640">
    <property type="entry name" value="Kinesin-like_fam"/>
</dbReference>
<organism evidence="11 12">
    <name type="scientific">Acanthoscelides obtectus</name>
    <name type="common">Bean weevil</name>
    <name type="synonym">Bruchus obtectus</name>
    <dbReference type="NCBI Taxonomy" id="200917"/>
    <lineage>
        <taxon>Eukaryota</taxon>
        <taxon>Metazoa</taxon>
        <taxon>Ecdysozoa</taxon>
        <taxon>Arthropoda</taxon>
        <taxon>Hexapoda</taxon>
        <taxon>Insecta</taxon>
        <taxon>Pterygota</taxon>
        <taxon>Neoptera</taxon>
        <taxon>Endopterygota</taxon>
        <taxon>Coleoptera</taxon>
        <taxon>Polyphaga</taxon>
        <taxon>Cucujiformia</taxon>
        <taxon>Chrysomeloidea</taxon>
        <taxon>Chrysomelidae</taxon>
        <taxon>Bruchinae</taxon>
        <taxon>Bruchini</taxon>
        <taxon>Acanthoscelides</taxon>
    </lineage>
</organism>
<evidence type="ECO:0000256" key="1">
    <source>
        <dbReference type="ARBA" id="ARBA00004245"/>
    </source>
</evidence>
<dbReference type="EMBL" id="CAKOFQ010006666">
    <property type="protein sequence ID" value="CAH1956478.1"/>
    <property type="molecule type" value="Genomic_DNA"/>
</dbReference>
<comment type="caution">
    <text evidence="11">The sequence shown here is derived from an EMBL/GenBank/DDBJ whole genome shotgun (WGS) entry which is preliminary data.</text>
</comment>
<evidence type="ECO:0000256" key="9">
    <source>
        <dbReference type="SAM" id="MobiDB-lite"/>
    </source>
</evidence>
<dbReference type="PANTHER" id="PTHR47968:SF13">
    <property type="entry name" value="KINESIN-LIKE PROTEIN KIF19 ISOFORM X1"/>
    <property type="match status" value="1"/>
</dbReference>
<accession>A0A9P0JPS0</accession>
<keyword evidence="5" id="KW-0175">Coiled coil</keyword>
<evidence type="ECO:0000256" key="4">
    <source>
        <dbReference type="ARBA" id="ARBA00022840"/>
    </source>
</evidence>
<dbReference type="Gene3D" id="3.40.850.10">
    <property type="entry name" value="Kinesin motor domain"/>
    <property type="match status" value="1"/>
</dbReference>
<evidence type="ECO:0000259" key="10">
    <source>
        <dbReference type="PROSITE" id="PS50067"/>
    </source>
</evidence>
<evidence type="ECO:0000313" key="11">
    <source>
        <dbReference type="EMBL" id="CAH1956478.1"/>
    </source>
</evidence>
<dbReference type="GO" id="GO:0007018">
    <property type="term" value="P:microtubule-based movement"/>
    <property type="evidence" value="ECO:0007669"/>
    <property type="project" value="InterPro"/>
</dbReference>
<dbReference type="GO" id="GO:0003777">
    <property type="term" value="F:microtubule motor activity"/>
    <property type="evidence" value="ECO:0007669"/>
    <property type="project" value="InterPro"/>
</dbReference>
<dbReference type="InterPro" id="IPR036961">
    <property type="entry name" value="Kinesin_motor_dom_sf"/>
</dbReference>
<gene>
    <name evidence="11" type="ORF">ACAOBT_LOCUS1591</name>
</gene>
<dbReference type="SUPFAM" id="SSF52540">
    <property type="entry name" value="P-loop containing nucleoside triphosphate hydrolases"/>
    <property type="match status" value="1"/>
</dbReference>
<dbReference type="Pfam" id="PF00225">
    <property type="entry name" value="Kinesin"/>
    <property type="match status" value="1"/>
</dbReference>
<proteinExistence type="inferred from homology"/>
<evidence type="ECO:0000313" key="12">
    <source>
        <dbReference type="Proteomes" id="UP001152888"/>
    </source>
</evidence>
<dbReference type="GO" id="GO:0008017">
    <property type="term" value="F:microtubule binding"/>
    <property type="evidence" value="ECO:0007669"/>
    <property type="project" value="InterPro"/>
</dbReference>
<dbReference type="PANTHER" id="PTHR47968">
    <property type="entry name" value="CENTROMERE PROTEIN E"/>
    <property type="match status" value="1"/>
</dbReference>
<dbReference type="InterPro" id="IPR001752">
    <property type="entry name" value="Kinesin_motor_dom"/>
</dbReference>
<keyword evidence="2" id="KW-0493">Microtubule</keyword>
<keyword evidence="4 8" id="KW-0067">ATP-binding</keyword>
<feature type="binding site" evidence="8">
    <location>
        <begin position="111"/>
        <end position="118"/>
    </location>
    <ligand>
        <name>ATP</name>
        <dbReference type="ChEBI" id="CHEBI:30616"/>
    </ligand>
</feature>
<name>A0A9P0JPS0_ACAOB</name>
<feature type="compositionally biased region" description="Polar residues" evidence="9">
    <location>
        <begin position="1"/>
        <end position="14"/>
    </location>
</feature>
<comment type="similarity">
    <text evidence="8">Belongs to the TRAFAC class myosin-kinesin ATPase superfamily. Kinesin family.</text>
</comment>
<sequence length="237" mass="26939">MAPETPSSSGSDTSIRPPMSAEERLMVAVRIRPLKPDDTTRCLYAVDKKHIIVEDTDKFDVTRQKRSLDKRYSFDVVFGEDSTQEDVYEVTTSRLVKDVLNGYNATVFAYGPTGAGKTHTMVGDANQPGIMVRALNDLFEVVKDKEDEYQVSMSYLEIYNEQIRDLLNPQSGYLELREDSRGKSIQVAGLSEISTTSTDEDEEPSNNILYTQRSLAREERLFKFEAIRNRYTHRSVA</sequence>
<feature type="domain" description="Kinesin motor" evidence="10">
    <location>
        <begin position="24"/>
        <end position="237"/>
    </location>
</feature>
<dbReference type="Proteomes" id="UP001152888">
    <property type="component" value="Unassembled WGS sequence"/>
</dbReference>
<keyword evidence="12" id="KW-1185">Reference proteome</keyword>
<keyword evidence="3 8" id="KW-0547">Nucleotide-binding</keyword>
<evidence type="ECO:0000256" key="2">
    <source>
        <dbReference type="ARBA" id="ARBA00022701"/>
    </source>
</evidence>
<evidence type="ECO:0000256" key="5">
    <source>
        <dbReference type="ARBA" id="ARBA00023054"/>
    </source>
</evidence>
<dbReference type="InterPro" id="IPR027417">
    <property type="entry name" value="P-loop_NTPase"/>
</dbReference>
<keyword evidence="6 8" id="KW-0505">Motor protein</keyword>
<dbReference type="GO" id="GO:0005524">
    <property type="term" value="F:ATP binding"/>
    <property type="evidence" value="ECO:0007669"/>
    <property type="project" value="UniProtKB-UniRule"/>
</dbReference>
<reference evidence="11" key="1">
    <citation type="submission" date="2022-03" db="EMBL/GenBank/DDBJ databases">
        <authorList>
            <person name="Sayadi A."/>
        </authorList>
    </citation>
    <scope>NUCLEOTIDE SEQUENCE</scope>
</reference>
<evidence type="ECO:0000256" key="7">
    <source>
        <dbReference type="ARBA" id="ARBA00023212"/>
    </source>
</evidence>
<keyword evidence="7" id="KW-0206">Cytoskeleton</keyword>
<dbReference type="AlphaFoldDB" id="A0A9P0JPS0"/>
<evidence type="ECO:0000256" key="3">
    <source>
        <dbReference type="ARBA" id="ARBA00022741"/>
    </source>
</evidence>
<evidence type="ECO:0000256" key="6">
    <source>
        <dbReference type="ARBA" id="ARBA00023175"/>
    </source>
</evidence>
<keyword evidence="7" id="KW-0963">Cytoplasm</keyword>
<evidence type="ECO:0000256" key="8">
    <source>
        <dbReference type="PROSITE-ProRule" id="PRU00283"/>
    </source>
</evidence>
<feature type="region of interest" description="Disordered" evidence="9">
    <location>
        <begin position="1"/>
        <end position="21"/>
    </location>
</feature>
<dbReference type="SMART" id="SM00129">
    <property type="entry name" value="KISc"/>
    <property type="match status" value="1"/>
</dbReference>